<evidence type="ECO:0000313" key="2">
    <source>
        <dbReference type="EMBL" id="GAA4307589.1"/>
    </source>
</evidence>
<sequence>MKKVIGIFMLFSCYAATAVAQGSRPTGQPGGKKNTYEVAAYYFPNYHRDSINEKWHGKGWTEWDVLKAAKPRFPGHEQPKVPSWGYFDEADPRWAAREIDLAADNGIDVFIYDWYWYANTGQYLQQGLEQGFLKAPNRNRMKFALMWANHDWLNIQPATFDNNRIKLTDGKVSWGLWDTISTYIVEKYFKQPNYWKIDGKPYFSIYDIVNFVNGLGGLQQAKKGIDLLEEKARKAGFPGIDLNIEAWMINDGSARQIKGPDAPRNAKEMVKALGCESASSYCYVHHFDISGAGFPTVPYSKALEANKKYWRQFISDYPDILYTPNVSMGWDASPRCMQSDKFELKTYPWTPVLTGNTPAAFQGALEDAKRFLDEYNPRHKIIVLNAWNEWTEGSFLLPEKKYGDAYLKAIKAVFGDE</sequence>
<evidence type="ECO:0000256" key="1">
    <source>
        <dbReference type="SAM" id="SignalP"/>
    </source>
</evidence>
<keyword evidence="1" id="KW-0732">Signal</keyword>
<dbReference type="InterPro" id="IPR032719">
    <property type="entry name" value="WbsX"/>
</dbReference>
<dbReference type="RefSeq" id="WP_344977698.1">
    <property type="nucleotide sequence ID" value="NZ_BAABFN010000002.1"/>
</dbReference>
<feature type="chain" id="PRO_5045274690" evidence="1">
    <location>
        <begin position="21"/>
        <end position="417"/>
    </location>
</feature>
<name>A0ABP8FN58_9BACT</name>
<protein>
    <submittedName>
        <fullName evidence="2">Glycoside hydrolase family 99-like domain-containing protein</fullName>
    </submittedName>
</protein>
<dbReference type="PANTHER" id="PTHR41244:SF1">
    <property type="entry name" value="GLYCOSYLTRANSFERASE"/>
    <property type="match status" value="1"/>
</dbReference>
<dbReference type="Pfam" id="PF14307">
    <property type="entry name" value="Glyco_tran_WbsX"/>
    <property type="match status" value="1"/>
</dbReference>
<dbReference type="PANTHER" id="PTHR41244">
    <property type="entry name" value="RHAMNAN SYNTHESIS F"/>
    <property type="match status" value="1"/>
</dbReference>
<dbReference type="Proteomes" id="UP001501207">
    <property type="component" value="Unassembled WGS sequence"/>
</dbReference>
<dbReference type="CDD" id="cd11579">
    <property type="entry name" value="Glyco_tran_WbsX"/>
    <property type="match status" value="1"/>
</dbReference>
<accession>A0ABP8FN58</accession>
<keyword evidence="3" id="KW-1185">Reference proteome</keyword>
<reference evidence="3" key="1">
    <citation type="journal article" date="2019" name="Int. J. Syst. Evol. Microbiol.">
        <title>The Global Catalogue of Microorganisms (GCM) 10K type strain sequencing project: providing services to taxonomists for standard genome sequencing and annotation.</title>
        <authorList>
            <consortium name="The Broad Institute Genomics Platform"/>
            <consortium name="The Broad Institute Genome Sequencing Center for Infectious Disease"/>
            <person name="Wu L."/>
            <person name="Ma J."/>
        </authorList>
    </citation>
    <scope>NUCLEOTIDE SEQUENCE [LARGE SCALE GENOMIC DNA]</scope>
    <source>
        <strain evidence="3">JCM 17664</strain>
    </source>
</reference>
<proteinExistence type="predicted"/>
<gene>
    <name evidence="2" type="ORF">GCM10023143_14290</name>
</gene>
<dbReference type="Gene3D" id="3.20.20.80">
    <property type="entry name" value="Glycosidases"/>
    <property type="match status" value="1"/>
</dbReference>
<organism evidence="2 3">
    <name type="scientific">Compostibacter hankyongensis</name>
    <dbReference type="NCBI Taxonomy" id="1007089"/>
    <lineage>
        <taxon>Bacteria</taxon>
        <taxon>Pseudomonadati</taxon>
        <taxon>Bacteroidota</taxon>
        <taxon>Chitinophagia</taxon>
        <taxon>Chitinophagales</taxon>
        <taxon>Chitinophagaceae</taxon>
        <taxon>Compostibacter</taxon>
    </lineage>
</organism>
<comment type="caution">
    <text evidence="2">The sequence shown here is derived from an EMBL/GenBank/DDBJ whole genome shotgun (WGS) entry which is preliminary data.</text>
</comment>
<dbReference type="EMBL" id="BAABFN010000002">
    <property type="protein sequence ID" value="GAA4307589.1"/>
    <property type="molecule type" value="Genomic_DNA"/>
</dbReference>
<evidence type="ECO:0000313" key="3">
    <source>
        <dbReference type="Proteomes" id="UP001501207"/>
    </source>
</evidence>
<feature type="signal peptide" evidence="1">
    <location>
        <begin position="1"/>
        <end position="20"/>
    </location>
</feature>